<evidence type="ECO:0000256" key="3">
    <source>
        <dbReference type="SAM" id="MobiDB-lite"/>
    </source>
</evidence>
<dbReference type="SMART" id="SM00054">
    <property type="entry name" value="EFh"/>
    <property type="match status" value="2"/>
</dbReference>
<dbReference type="PROSITE" id="PS50222">
    <property type="entry name" value="EF_HAND_2"/>
    <property type="match status" value="2"/>
</dbReference>
<organism evidence="5 6">
    <name type="scientific">Symbiodinium pilosum</name>
    <name type="common">Dinoflagellate</name>
    <dbReference type="NCBI Taxonomy" id="2952"/>
    <lineage>
        <taxon>Eukaryota</taxon>
        <taxon>Sar</taxon>
        <taxon>Alveolata</taxon>
        <taxon>Dinophyceae</taxon>
        <taxon>Suessiales</taxon>
        <taxon>Symbiodiniaceae</taxon>
        <taxon>Symbiodinium</taxon>
    </lineage>
</organism>
<protein>
    <recommendedName>
        <fullName evidence="4">EF-hand domain-containing protein</fullName>
    </recommendedName>
</protein>
<evidence type="ECO:0000313" key="6">
    <source>
        <dbReference type="Proteomes" id="UP000649617"/>
    </source>
</evidence>
<dbReference type="Proteomes" id="UP000649617">
    <property type="component" value="Unassembled WGS sequence"/>
</dbReference>
<keyword evidence="1" id="KW-0677">Repeat</keyword>
<reference evidence="5" key="1">
    <citation type="submission" date="2021-02" db="EMBL/GenBank/DDBJ databases">
        <authorList>
            <person name="Dougan E. K."/>
            <person name="Rhodes N."/>
            <person name="Thang M."/>
            <person name="Chan C."/>
        </authorList>
    </citation>
    <scope>NUCLEOTIDE SEQUENCE</scope>
</reference>
<evidence type="ECO:0000256" key="1">
    <source>
        <dbReference type="ARBA" id="ARBA00022737"/>
    </source>
</evidence>
<dbReference type="PANTHER" id="PTHR23050">
    <property type="entry name" value="CALCIUM BINDING PROTEIN"/>
    <property type="match status" value="1"/>
</dbReference>
<dbReference type="EMBL" id="CAJNIZ010016335">
    <property type="protein sequence ID" value="CAE7384439.1"/>
    <property type="molecule type" value="Genomic_DNA"/>
</dbReference>
<keyword evidence="6" id="KW-1185">Reference proteome</keyword>
<dbReference type="SUPFAM" id="SSF47473">
    <property type="entry name" value="EF-hand"/>
    <property type="match status" value="1"/>
</dbReference>
<name>A0A812PZH5_SYMPI</name>
<comment type="caution">
    <text evidence="5">The sequence shown here is derived from an EMBL/GenBank/DDBJ whole genome shotgun (WGS) entry which is preliminary data.</text>
</comment>
<sequence length="170" mass="18010">MGSGASVSSGVQDATAAQLKETFCALSQEEQKKIAEALAKVDAPAAKAETTEAPAAEAPAAEAKPAEEKKEEAPAAAEKKEEAAPAEKKEEVEMSDEQLSMLKAAFDDIDTNASKFIEASELKTVLGKMKVDLSEDQVDAVFKRADLNKDGKLSFDEYKKLVCAGLSVAR</sequence>
<evidence type="ECO:0000259" key="4">
    <source>
        <dbReference type="PROSITE" id="PS50222"/>
    </source>
</evidence>
<dbReference type="InterPro" id="IPR011992">
    <property type="entry name" value="EF-hand-dom_pair"/>
</dbReference>
<dbReference type="Gene3D" id="1.10.238.10">
    <property type="entry name" value="EF-hand"/>
    <property type="match status" value="1"/>
</dbReference>
<accession>A0A812PZH5</accession>
<dbReference type="OrthoDB" id="293868at2759"/>
<feature type="compositionally biased region" description="Low complexity" evidence="3">
    <location>
        <begin position="42"/>
        <end position="63"/>
    </location>
</feature>
<dbReference type="Pfam" id="PF13499">
    <property type="entry name" value="EF-hand_7"/>
    <property type="match status" value="1"/>
</dbReference>
<keyword evidence="2" id="KW-0106">Calcium</keyword>
<feature type="compositionally biased region" description="Basic and acidic residues" evidence="3">
    <location>
        <begin position="64"/>
        <end position="92"/>
    </location>
</feature>
<dbReference type="CDD" id="cd00051">
    <property type="entry name" value="EFh"/>
    <property type="match status" value="1"/>
</dbReference>
<evidence type="ECO:0000256" key="2">
    <source>
        <dbReference type="ARBA" id="ARBA00022837"/>
    </source>
</evidence>
<dbReference type="InterPro" id="IPR050145">
    <property type="entry name" value="Centrin_CML-like"/>
</dbReference>
<dbReference type="GO" id="GO:0005509">
    <property type="term" value="F:calcium ion binding"/>
    <property type="evidence" value="ECO:0007669"/>
    <property type="project" value="InterPro"/>
</dbReference>
<dbReference type="InterPro" id="IPR018247">
    <property type="entry name" value="EF_Hand_1_Ca_BS"/>
</dbReference>
<feature type="region of interest" description="Disordered" evidence="3">
    <location>
        <begin position="42"/>
        <end position="96"/>
    </location>
</feature>
<dbReference type="AlphaFoldDB" id="A0A812PZH5"/>
<gene>
    <name evidence="5" type="ORF">SPIL2461_LOCUS9392</name>
</gene>
<dbReference type="PROSITE" id="PS00018">
    <property type="entry name" value="EF_HAND_1"/>
    <property type="match status" value="2"/>
</dbReference>
<feature type="domain" description="EF-hand" evidence="4">
    <location>
        <begin position="97"/>
        <end position="132"/>
    </location>
</feature>
<proteinExistence type="predicted"/>
<dbReference type="InterPro" id="IPR002048">
    <property type="entry name" value="EF_hand_dom"/>
</dbReference>
<feature type="domain" description="EF-hand" evidence="4">
    <location>
        <begin position="133"/>
        <end position="168"/>
    </location>
</feature>
<evidence type="ECO:0000313" key="5">
    <source>
        <dbReference type="EMBL" id="CAE7384439.1"/>
    </source>
</evidence>